<keyword evidence="1" id="KW-1133">Transmembrane helix</keyword>
<dbReference type="Proteomes" id="UP000006365">
    <property type="component" value="Chromosome"/>
</dbReference>
<proteinExistence type="predicted"/>
<dbReference type="AlphaFoldDB" id="A0A7U3YJ22"/>
<sequence length="61" mass="6633">MPTNTDLSSVPEGENFPAAMAADRYRQSRLGGPRVILYLLAADLVVVAAAMVGVVCWWLLR</sequence>
<organism evidence="2 3">
    <name type="scientific">Desulfobulbus propionicus (strain ATCC 33891 / DSM 2032 / VKM B-1956 / 1pr3)</name>
    <dbReference type="NCBI Taxonomy" id="577650"/>
    <lineage>
        <taxon>Bacteria</taxon>
        <taxon>Pseudomonadati</taxon>
        <taxon>Thermodesulfobacteriota</taxon>
        <taxon>Desulfobulbia</taxon>
        <taxon>Desulfobulbales</taxon>
        <taxon>Desulfobulbaceae</taxon>
        <taxon>Desulfobulbus</taxon>
    </lineage>
</organism>
<keyword evidence="1" id="KW-0812">Transmembrane</keyword>
<gene>
    <name evidence="2" type="ordered locus">Despr_0100</name>
</gene>
<name>A0A7U3YJ22_DESPD</name>
<protein>
    <submittedName>
        <fullName evidence="2">Uncharacterized protein</fullName>
    </submittedName>
</protein>
<evidence type="ECO:0000313" key="3">
    <source>
        <dbReference type="Proteomes" id="UP000006365"/>
    </source>
</evidence>
<keyword evidence="1" id="KW-0472">Membrane</keyword>
<accession>A0A7U3YJ22</accession>
<feature type="transmembrane region" description="Helical" evidence="1">
    <location>
        <begin position="35"/>
        <end position="60"/>
    </location>
</feature>
<dbReference type="KEGG" id="dpr:Despr_0100"/>
<evidence type="ECO:0000313" key="2">
    <source>
        <dbReference type="EMBL" id="ADW16294.1"/>
    </source>
</evidence>
<reference evidence="2 3" key="1">
    <citation type="journal article" date="2011" name="Stand. Genomic Sci.">
        <title>Complete genome sequence of Desulfobulbus propionicus type strain (1pr3).</title>
        <authorList>
            <person name="Pagani I."/>
            <person name="Lapidus A."/>
            <person name="Nolan M."/>
            <person name="Lucas S."/>
            <person name="Hammon N."/>
            <person name="Deshpande S."/>
            <person name="Cheng J.F."/>
            <person name="Chertkov O."/>
            <person name="Davenport K."/>
            <person name="Tapia R."/>
            <person name="Han C."/>
            <person name="Goodwin L."/>
            <person name="Pitluck S."/>
            <person name="Liolios K."/>
            <person name="Mavromatis K."/>
            <person name="Ivanova N."/>
            <person name="Mikhailova N."/>
            <person name="Pati A."/>
            <person name="Chen A."/>
            <person name="Palaniappan K."/>
            <person name="Land M."/>
            <person name="Hauser L."/>
            <person name="Chang Y.J."/>
            <person name="Jeffries C.D."/>
            <person name="Detter J.C."/>
            <person name="Brambilla E."/>
            <person name="Kannan K.P."/>
            <person name="Djao O.D."/>
            <person name="Rohde M."/>
            <person name="Pukall R."/>
            <person name="Spring S."/>
            <person name="Goker M."/>
            <person name="Sikorski J."/>
            <person name="Woyke T."/>
            <person name="Bristow J."/>
            <person name="Eisen J.A."/>
            <person name="Markowitz V."/>
            <person name="Hugenholtz P."/>
            <person name="Kyrpides N.C."/>
            <person name="Klenk H.P."/>
        </authorList>
    </citation>
    <scope>NUCLEOTIDE SEQUENCE [LARGE SCALE GENOMIC DNA]</scope>
    <source>
        <strain evidence="3">ATCC 33891 / DSM 2032 / 1pr3</strain>
    </source>
</reference>
<evidence type="ECO:0000256" key="1">
    <source>
        <dbReference type="SAM" id="Phobius"/>
    </source>
</evidence>
<keyword evidence="3" id="KW-1185">Reference proteome</keyword>
<dbReference type="EMBL" id="CP002364">
    <property type="protein sequence ID" value="ADW16294.1"/>
    <property type="molecule type" value="Genomic_DNA"/>
</dbReference>